<gene>
    <name evidence="2" type="ORF">TCHU04912_LOCUS13555</name>
</gene>
<name>A0A7S1X5N2_9CHLO</name>
<dbReference type="AlphaFoldDB" id="A0A7S1X5N2"/>
<accession>A0A7S1X5N2</accession>
<feature type="region of interest" description="Disordered" evidence="1">
    <location>
        <begin position="59"/>
        <end position="89"/>
    </location>
</feature>
<reference evidence="2" key="1">
    <citation type="submission" date="2021-01" db="EMBL/GenBank/DDBJ databases">
        <authorList>
            <person name="Corre E."/>
            <person name="Pelletier E."/>
            <person name="Niang G."/>
            <person name="Scheremetjew M."/>
            <person name="Finn R."/>
            <person name="Kale V."/>
            <person name="Holt S."/>
            <person name="Cochrane G."/>
            <person name="Meng A."/>
            <person name="Brown T."/>
            <person name="Cohen L."/>
        </authorList>
    </citation>
    <scope>NUCLEOTIDE SEQUENCE</scope>
    <source>
        <strain evidence="2">PLY429</strain>
    </source>
</reference>
<protein>
    <submittedName>
        <fullName evidence="2">Uncharacterized protein</fullName>
    </submittedName>
</protein>
<evidence type="ECO:0000313" key="2">
    <source>
        <dbReference type="EMBL" id="CAD9211316.1"/>
    </source>
</evidence>
<organism evidence="2">
    <name type="scientific">Tetraselmis chuii</name>
    <dbReference type="NCBI Taxonomy" id="63592"/>
    <lineage>
        <taxon>Eukaryota</taxon>
        <taxon>Viridiplantae</taxon>
        <taxon>Chlorophyta</taxon>
        <taxon>core chlorophytes</taxon>
        <taxon>Chlorodendrophyceae</taxon>
        <taxon>Chlorodendrales</taxon>
        <taxon>Chlorodendraceae</taxon>
        <taxon>Tetraselmis</taxon>
    </lineage>
</organism>
<sequence length="119" mass="13684">MQAAQNRVDQFEHGWRDNIVKEERAEREAGSPFATIFKPVDASFYNDYNDMDYDTIAMLHFGPKPPPAPSEHRSRKSTRSSTHAAQARLKKLQMEVAECKKQHHTLRKQAMSITSAARR</sequence>
<evidence type="ECO:0000256" key="1">
    <source>
        <dbReference type="SAM" id="MobiDB-lite"/>
    </source>
</evidence>
<proteinExistence type="predicted"/>
<dbReference type="EMBL" id="HBGG01026235">
    <property type="protein sequence ID" value="CAD9211316.1"/>
    <property type="molecule type" value="Transcribed_RNA"/>
</dbReference>